<dbReference type="SMART" id="SM00283">
    <property type="entry name" value="MA"/>
    <property type="match status" value="1"/>
</dbReference>
<comment type="subcellular location">
    <subcellularLocation>
        <location evidence="1">Cell membrane</location>
        <topology evidence="1">Multi-pass membrane protein</topology>
    </subcellularLocation>
</comment>
<evidence type="ECO:0000256" key="4">
    <source>
        <dbReference type="ARBA" id="ARBA00022989"/>
    </source>
</evidence>
<name>A0A5A9X8W6_9BACT</name>
<evidence type="ECO:0000256" key="6">
    <source>
        <dbReference type="ARBA" id="ARBA00023224"/>
    </source>
</evidence>
<gene>
    <name evidence="11" type="ORF">ET418_14580</name>
</gene>
<evidence type="ECO:0000256" key="5">
    <source>
        <dbReference type="ARBA" id="ARBA00023136"/>
    </source>
</evidence>
<comment type="similarity">
    <text evidence="7">Belongs to the methyl-accepting chemotaxis (MCP) protein family.</text>
</comment>
<dbReference type="Pfam" id="PF17200">
    <property type="entry name" value="sCache_2"/>
    <property type="match status" value="1"/>
</dbReference>
<dbReference type="PANTHER" id="PTHR32089">
    <property type="entry name" value="METHYL-ACCEPTING CHEMOTAXIS PROTEIN MCPB"/>
    <property type="match status" value="1"/>
</dbReference>
<evidence type="ECO:0000313" key="11">
    <source>
        <dbReference type="EMBL" id="KAA0889073.1"/>
    </source>
</evidence>
<feature type="transmembrane region" description="Helical" evidence="9">
    <location>
        <begin position="209"/>
        <end position="234"/>
    </location>
</feature>
<feature type="transmembrane region" description="Helical" evidence="9">
    <location>
        <begin position="14"/>
        <end position="34"/>
    </location>
</feature>
<feature type="domain" description="Methyl-accepting transducer" evidence="10">
    <location>
        <begin position="293"/>
        <end position="529"/>
    </location>
</feature>
<dbReference type="GO" id="GO:0006935">
    <property type="term" value="P:chemotaxis"/>
    <property type="evidence" value="ECO:0007669"/>
    <property type="project" value="InterPro"/>
</dbReference>
<dbReference type="CDD" id="cd11386">
    <property type="entry name" value="MCP_signal"/>
    <property type="match status" value="1"/>
</dbReference>
<dbReference type="Proteomes" id="UP000324298">
    <property type="component" value="Unassembled WGS sequence"/>
</dbReference>
<organism evidence="11 12">
    <name type="scientific">Oryzomonas rubra</name>
    <dbReference type="NCBI Taxonomy" id="2509454"/>
    <lineage>
        <taxon>Bacteria</taxon>
        <taxon>Pseudomonadati</taxon>
        <taxon>Thermodesulfobacteriota</taxon>
        <taxon>Desulfuromonadia</taxon>
        <taxon>Geobacterales</taxon>
        <taxon>Geobacteraceae</taxon>
        <taxon>Oryzomonas</taxon>
    </lineage>
</organism>
<sequence>MGITGSKISFSAKILIMVLASSIGLAAVTGLIALKQYHAGYTSFLKSYRQSLFNDFDSQAKSEVETAVTLLKRLHERSLKGEITLDEAKSQGADLLRSLRYGKEGYFWADTTQGVNVVLLGGPAEGKSRINKKDAKGKYNIQEIIKAGMQPGGGFSDYFTTKKDSTVPQAKRSYSLLFEPFGWVVGTGNYVGDLEALVAKATEENRKQLMAGIYTIVTVIVVLVILISFLSVFMTRRLLSSLGTEPDYLAEISGRVAEGDLTLHLEPGRGGVYESMRRMVENLRQIMERVNQNAKTVSSSSETLQNTAGQTAASSLRVVGQATTVATASEEMSATSSDIANNCHMAAESSNRASATAQQGAGIVEATIEGMGRIADKVRGTALVVDKLGTRSDQIGEIVATIEDIADQTNLLALNAAIEAARAGEQGRGFAVVADEVRALAERTTRATREIGEMIKAIQSETKQAVAAMEEGVTEVEKGTTEAARSGQALSEILGQINEVTQQISQIATAAEEQTATTREISSNIQDISDTIQKSAQSSQEVSQASSQLSRLSVELQDVVASFKL</sequence>
<dbReference type="FunFam" id="1.10.287.950:FF:000001">
    <property type="entry name" value="Methyl-accepting chemotaxis sensory transducer"/>
    <property type="match status" value="1"/>
</dbReference>
<dbReference type="GO" id="GO:0004888">
    <property type="term" value="F:transmembrane signaling receptor activity"/>
    <property type="evidence" value="ECO:0007669"/>
    <property type="project" value="InterPro"/>
</dbReference>
<dbReference type="AlphaFoldDB" id="A0A5A9X8W6"/>
<dbReference type="Gene3D" id="1.10.287.950">
    <property type="entry name" value="Methyl-accepting chemotaxis protein"/>
    <property type="match status" value="1"/>
</dbReference>
<keyword evidence="12" id="KW-1185">Reference proteome</keyword>
<reference evidence="11 12" key="1">
    <citation type="submission" date="2019-04" db="EMBL/GenBank/DDBJ databases">
        <title>Geobacter ruber sp. nov., ferric-reducing bacteria isolated from paddy soil.</title>
        <authorList>
            <person name="Xu Z."/>
            <person name="Masuda Y."/>
            <person name="Itoh H."/>
            <person name="Senoo K."/>
        </authorList>
    </citation>
    <scope>NUCLEOTIDE SEQUENCE [LARGE SCALE GENOMIC DNA]</scope>
    <source>
        <strain evidence="11 12">Red88</strain>
    </source>
</reference>
<dbReference type="GO" id="GO:0005886">
    <property type="term" value="C:plasma membrane"/>
    <property type="evidence" value="ECO:0007669"/>
    <property type="project" value="UniProtKB-SubCell"/>
</dbReference>
<evidence type="ECO:0000313" key="12">
    <source>
        <dbReference type="Proteomes" id="UP000324298"/>
    </source>
</evidence>
<evidence type="ECO:0000256" key="2">
    <source>
        <dbReference type="ARBA" id="ARBA00022475"/>
    </source>
</evidence>
<dbReference type="InterPro" id="IPR004089">
    <property type="entry name" value="MCPsignal_dom"/>
</dbReference>
<comment type="caution">
    <text evidence="11">The sequence shown here is derived from an EMBL/GenBank/DDBJ whole genome shotgun (WGS) entry which is preliminary data.</text>
</comment>
<dbReference type="OrthoDB" id="9791237at2"/>
<dbReference type="PROSITE" id="PS50111">
    <property type="entry name" value="CHEMOTAXIS_TRANSDUC_2"/>
    <property type="match status" value="1"/>
</dbReference>
<proteinExistence type="inferred from homology"/>
<evidence type="ECO:0000256" key="1">
    <source>
        <dbReference type="ARBA" id="ARBA00004651"/>
    </source>
</evidence>
<dbReference type="Gene3D" id="3.30.450.20">
    <property type="entry name" value="PAS domain"/>
    <property type="match status" value="1"/>
</dbReference>
<evidence type="ECO:0000259" key="10">
    <source>
        <dbReference type="PROSITE" id="PS50111"/>
    </source>
</evidence>
<keyword evidence="2" id="KW-1003">Cell membrane</keyword>
<accession>A0A5A9X8W6</accession>
<dbReference type="PANTHER" id="PTHR32089:SF112">
    <property type="entry name" value="LYSOZYME-LIKE PROTEIN-RELATED"/>
    <property type="match status" value="1"/>
</dbReference>
<evidence type="ECO:0000256" key="7">
    <source>
        <dbReference type="ARBA" id="ARBA00029447"/>
    </source>
</evidence>
<keyword evidence="3 9" id="KW-0812">Transmembrane</keyword>
<keyword evidence="4 9" id="KW-1133">Transmembrane helix</keyword>
<dbReference type="EMBL" id="SRSD01000009">
    <property type="protein sequence ID" value="KAA0889073.1"/>
    <property type="molecule type" value="Genomic_DNA"/>
</dbReference>
<evidence type="ECO:0000256" key="8">
    <source>
        <dbReference type="PROSITE-ProRule" id="PRU00284"/>
    </source>
</evidence>
<protein>
    <submittedName>
        <fullName evidence="11">Chemotaxis protein</fullName>
    </submittedName>
</protein>
<dbReference type="SMART" id="SM01049">
    <property type="entry name" value="Cache_2"/>
    <property type="match status" value="1"/>
</dbReference>
<evidence type="ECO:0000256" key="3">
    <source>
        <dbReference type="ARBA" id="ARBA00022692"/>
    </source>
</evidence>
<dbReference type="Pfam" id="PF00015">
    <property type="entry name" value="MCPsignal"/>
    <property type="match status" value="1"/>
</dbReference>
<evidence type="ECO:0000256" key="9">
    <source>
        <dbReference type="SAM" id="Phobius"/>
    </source>
</evidence>
<dbReference type="SUPFAM" id="SSF58104">
    <property type="entry name" value="Methyl-accepting chemotaxis protein (MCP) signaling domain"/>
    <property type="match status" value="1"/>
</dbReference>
<dbReference type="GO" id="GO:0007165">
    <property type="term" value="P:signal transduction"/>
    <property type="evidence" value="ECO:0007669"/>
    <property type="project" value="UniProtKB-KW"/>
</dbReference>
<dbReference type="RefSeq" id="WP_149308772.1">
    <property type="nucleotide sequence ID" value="NZ_SRSD01000009.1"/>
</dbReference>
<dbReference type="InterPro" id="IPR004090">
    <property type="entry name" value="Chemotax_Me-accpt_rcpt"/>
</dbReference>
<keyword evidence="5 9" id="KW-0472">Membrane</keyword>
<keyword evidence="6 8" id="KW-0807">Transducer</keyword>
<dbReference type="InterPro" id="IPR033480">
    <property type="entry name" value="sCache_2"/>
</dbReference>
<dbReference type="PRINTS" id="PR00260">
    <property type="entry name" value="CHEMTRNSDUCR"/>
</dbReference>